<evidence type="ECO:0000313" key="4">
    <source>
        <dbReference type="Proteomes" id="UP000026961"/>
    </source>
</evidence>
<dbReference type="AlphaFoldDB" id="A0A0D9ZK27"/>
<dbReference type="Gramene" id="OGLUM04G10440.1">
    <property type="protein sequence ID" value="OGLUM04G10440.1"/>
    <property type="gene ID" value="OGLUM04G10440"/>
</dbReference>
<feature type="transmembrane region" description="Helical" evidence="2">
    <location>
        <begin position="62"/>
        <end position="80"/>
    </location>
</feature>
<accession>A0A0D9ZK27</accession>
<keyword evidence="2" id="KW-0472">Membrane</keyword>
<feature type="region of interest" description="Disordered" evidence="1">
    <location>
        <begin position="1"/>
        <end position="53"/>
    </location>
</feature>
<dbReference type="Proteomes" id="UP000026961">
    <property type="component" value="Chromosome 4"/>
</dbReference>
<feature type="compositionally biased region" description="Basic and acidic residues" evidence="1">
    <location>
        <begin position="31"/>
        <end position="48"/>
    </location>
</feature>
<keyword evidence="2" id="KW-0812">Transmembrane</keyword>
<name>A0A0D9ZK27_9ORYZ</name>
<dbReference type="HOGENOM" id="CLU_2088602_0_0_1"/>
<dbReference type="EnsemblPlants" id="OGLUM04G10440.1">
    <property type="protein sequence ID" value="OGLUM04G10440.1"/>
    <property type="gene ID" value="OGLUM04G10440"/>
</dbReference>
<keyword evidence="4" id="KW-1185">Reference proteome</keyword>
<evidence type="ECO:0000313" key="3">
    <source>
        <dbReference type="EnsemblPlants" id="OGLUM04G10440.1"/>
    </source>
</evidence>
<reference evidence="3" key="1">
    <citation type="submission" date="2015-04" db="UniProtKB">
        <authorList>
            <consortium name="EnsemblPlants"/>
        </authorList>
    </citation>
    <scope>IDENTIFICATION</scope>
</reference>
<keyword evidence="2" id="KW-1133">Transmembrane helix</keyword>
<feature type="transmembrane region" description="Helical" evidence="2">
    <location>
        <begin position="92"/>
        <end position="111"/>
    </location>
</feature>
<reference evidence="3" key="2">
    <citation type="submission" date="2018-05" db="EMBL/GenBank/DDBJ databases">
        <title>OgluRS3 (Oryza glumaepatula Reference Sequence Version 3).</title>
        <authorList>
            <person name="Zhang J."/>
            <person name="Kudrna D."/>
            <person name="Lee S."/>
            <person name="Talag J."/>
            <person name="Welchert J."/>
            <person name="Wing R.A."/>
        </authorList>
    </citation>
    <scope>NUCLEOTIDE SEQUENCE [LARGE SCALE GENOMIC DNA]</scope>
</reference>
<organism evidence="3">
    <name type="scientific">Oryza glumipatula</name>
    <dbReference type="NCBI Taxonomy" id="40148"/>
    <lineage>
        <taxon>Eukaryota</taxon>
        <taxon>Viridiplantae</taxon>
        <taxon>Streptophyta</taxon>
        <taxon>Embryophyta</taxon>
        <taxon>Tracheophyta</taxon>
        <taxon>Spermatophyta</taxon>
        <taxon>Magnoliopsida</taxon>
        <taxon>Liliopsida</taxon>
        <taxon>Poales</taxon>
        <taxon>Poaceae</taxon>
        <taxon>BOP clade</taxon>
        <taxon>Oryzoideae</taxon>
        <taxon>Oryzeae</taxon>
        <taxon>Oryzinae</taxon>
        <taxon>Oryza</taxon>
    </lineage>
</organism>
<sequence>MEHSTGSIHELHDDSSSADSGSKPSMTKLAAEGKKQAQGDDQGKEDHAGTTTLPQRSRLRSYVIGLIQFALLAVVQYYYLELMARHRGTNDLFCNLFACSHYILIISLILGKLKDDS</sequence>
<feature type="compositionally biased region" description="Basic and acidic residues" evidence="1">
    <location>
        <begin position="1"/>
        <end position="15"/>
    </location>
</feature>
<evidence type="ECO:0000256" key="2">
    <source>
        <dbReference type="SAM" id="Phobius"/>
    </source>
</evidence>
<proteinExistence type="predicted"/>
<protein>
    <submittedName>
        <fullName evidence="3">Uncharacterized protein</fullName>
    </submittedName>
</protein>
<evidence type="ECO:0000256" key="1">
    <source>
        <dbReference type="SAM" id="MobiDB-lite"/>
    </source>
</evidence>